<feature type="domain" description="Ubiquitin-like" evidence="3">
    <location>
        <begin position="2"/>
        <end position="73"/>
    </location>
</feature>
<evidence type="ECO:0000313" key="5">
    <source>
        <dbReference type="Proteomes" id="UP001211065"/>
    </source>
</evidence>
<gene>
    <name evidence="4" type="primary">UBL5</name>
    <name evidence="4" type="ORF">HK099_003331</name>
</gene>
<dbReference type="FunFam" id="3.10.20.90:FF:000052">
    <property type="entry name" value="Ubiquitin-like protein 5"/>
    <property type="match status" value="1"/>
</dbReference>
<dbReference type="Gene3D" id="3.10.20.90">
    <property type="entry name" value="Phosphatidylinositol 3-kinase Catalytic Subunit, Chain A, domain 1"/>
    <property type="match status" value="1"/>
</dbReference>
<dbReference type="Pfam" id="PF00240">
    <property type="entry name" value="ubiquitin"/>
    <property type="match status" value="1"/>
</dbReference>
<name>A0AAD5U7E7_9FUNG</name>
<dbReference type="InterPro" id="IPR039732">
    <property type="entry name" value="Hub1/Ubl5"/>
</dbReference>
<dbReference type="PANTHER" id="PTHR13042">
    <property type="entry name" value="UBIQUITIN-LIKE PROTEIN 5"/>
    <property type="match status" value="1"/>
</dbReference>
<reference evidence="4" key="1">
    <citation type="submission" date="2020-05" db="EMBL/GenBank/DDBJ databases">
        <title>Phylogenomic resolution of chytrid fungi.</title>
        <authorList>
            <person name="Stajich J.E."/>
            <person name="Amses K."/>
            <person name="Simmons R."/>
            <person name="Seto K."/>
            <person name="Myers J."/>
            <person name="Bonds A."/>
            <person name="Quandt C.A."/>
            <person name="Barry K."/>
            <person name="Liu P."/>
            <person name="Grigoriev I."/>
            <person name="Longcore J.E."/>
            <person name="James T.Y."/>
        </authorList>
    </citation>
    <scope>NUCLEOTIDE SEQUENCE</scope>
    <source>
        <strain evidence="4">JEL0476</strain>
    </source>
</reference>
<comment type="caution">
    <text evidence="4">The sequence shown here is derived from an EMBL/GenBank/DDBJ whole genome shotgun (WGS) entry which is preliminary data.</text>
</comment>
<accession>A0AAD5U7E7</accession>
<dbReference type="Proteomes" id="UP001211065">
    <property type="component" value="Unassembled WGS sequence"/>
</dbReference>
<dbReference type="InterPro" id="IPR000626">
    <property type="entry name" value="Ubiquitin-like_dom"/>
</dbReference>
<sequence length="73" mass="8328">MLEVICNDRTGKKVRVKCNGDDTIGDLKKLISAQIGTKAEKIVLKKSYNIFKDHITIDDYEISDGMSLELYYQ</sequence>
<dbReference type="InterPro" id="IPR029071">
    <property type="entry name" value="Ubiquitin-like_domsf"/>
</dbReference>
<keyword evidence="5" id="KW-1185">Reference proteome</keyword>
<dbReference type="AlphaFoldDB" id="A0AAD5U7E7"/>
<evidence type="ECO:0000313" key="4">
    <source>
        <dbReference type="EMBL" id="KAJ3227112.1"/>
    </source>
</evidence>
<dbReference type="PROSITE" id="PS50053">
    <property type="entry name" value="UBIQUITIN_2"/>
    <property type="match status" value="1"/>
</dbReference>
<protein>
    <recommendedName>
        <fullName evidence="1">Ubiquitin-like modifier HUB1</fullName>
    </recommendedName>
</protein>
<dbReference type="EMBL" id="JADGJW010000022">
    <property type="protein sequence ID" value="KAJ3227112.1"/>
    <property type="molecule type" value="Genomic_DNA"/>
</dbReference>
<dbReference type="SUPFAM" id="SSF54236">
    <property type="entry name" value="Ubiquitin-like"/>
    <property type="match status" value="1"/>
</dbReference>
<evidence type="ECO:0000256" key="2">
    <source>
        <dbReference type="ARBA" id="ARBA00022786"/>
    </source>
</evidence>
<proteinExistence type="predicted"/>
<evidence type="ECO:0000256" key="1">
    <source>
        <dbReference type="ARBA" id="ARBA00014108"/>
    </source>
</evidence>
<evidence type="ECO:0000259" key="3">
    <source>
        <dbReference type="PROSITE" id="PS50053"/>
    </source>
</evidence>
<keyword evidence="2" id="KW-0833">Ubl conjugation pathway</keyword>
<organism evidence="4 5">
    <name type="scientific">Clydaea vesicula</name>
    <dbReference type="NCBI Taxonomy" id="447962"/>
    <lineage>
        <taxon>Eukaryota</taxon>
        <taxon>Fungi</taxon>
        <taxon>Fungi incertae sedis</taxon>
        <taxon>Chytridiomycota</taxon>
        <taxon>Chytridiomycota incertae sedis</taxon>
        <taxon>Chytridiomycetes</taxon>
        <taxon>Lobulomycetales</taxon>
        <taxon>Lobulomycetaceae</taxon>
        <taxon>Clydaea</taxon>
    </lineage>
</organism>
<dbReference type="CDD" id="cd01791">
    <property type="entry name" value="Ubl_UBL5"/>
    <property type="match status" value="1"/>
</dbReference>